<dbReference type="KEGG" id="blr:BRLA_c042700"/>
<evidence type="ECO:0000259" key="1">
    <source>
        <dbReference type="Pfam" id="PF12867"/>
    </source>
</evidence>
<dbReference type="Gene3D" id="1.20.120.450">
    <property type="entry name" value="dinb family like domain"/>
    <property type="match status" value="1"/>
</dbReference>
<evidence type="ECO:0000313" key="3">
    <source>
        <dbReference type="Proteomes" id="UP000005850"/>
    </source>
</evidence>
<dbReference type="SUPFAM" id="SSF109854">
    <property type="entry name" value="DinB/YfiT-like putative metalloenzymes"/>
    <property type="match status" value="1"/>
</dbReference>
<dbReference type="InterPro" id="IPR024775">
    <property type="entry name" value="DinB-like"/>
</dbReference>
<sequence>MNIHAVRTELIETVDGLSDTELNQRAMEGVWTIGQVLEHLYLTEKAVAYHVRKALHNEDVQIDPKPISFILDRNNKAQAPAPYEPTDEPKHLQDLLLKLESTRTSLLGACEDKESSQLAKKGFTHPAFGLLDINQWIEFVGLHEQRHLEQIKEIKDHLSV</sequence>
<dbReference type="EMBL" id="CP007806">
    <property type="protein sequence ID" value="AIG28545.1"/>
    <property type="molecule type" value="Genomic_DNA"/>
</dbReference>
<dbReference type="Pfam" id="PF12867">
    <property type="entry name" value="DinB_2"/>
    <property type="match status" value="1"/>
</dbReference>
<dbReference type="AlphaFoldDB" id="A0A075RH62"/>
<dbReference type="HOGENOM" id="CLU_109379_1_0_9"/>
<reference evidence="2 3" key="1">
    <citation type="journal article" date="2011" name="J. Bacteriol.">
        <title>Genome sequence of Brevibacillus laterosporus LMG 15441, a pathogen of invertebrates.</title>
        <authorList>
            <person name="Djukic M."/>
            <person name="Poehlein A."/>
            <person name="Thurmer A."/>
            <person name="Daniel R."/>
        </authorList>
    </citation>
    <scope>NUCLEOTIDE SEQUENCE [LARGE SCALE GENOMIC DNA]</scope>
    <source>
        <strain evidence="2 3">LMG 15441</strain>
    </source>
</reference>
<dbReference type="Proteomes" id="UP000005850">
    <property type="component" value="Chromosome"/>
</dbReference>
<dbReference type="STRING" id="1042163.BRLA_c042700"/>
<dbReference type="eggNOG" id="COG2318">
    <property type="taxonomic scope" value="Bacteria"/>
</dbReference>
<gene>
    <name evidence="2" type="ORF">BRLA_c042700</name>
</gene>
<evidence type="ECO:0000313" key="2">
    <source>
        <dbReference type="EMBL" id="AIG28545.1"/>
    </source>
</evidence>
<feature type="domain" description="DinB-like" evidence="1">
    <location>
        <begin position="4"/>
        <end position="151"/>
    </location>
</feature>
<dbReference type="RefSeq" id="WP_003334430.1">
    <property type="nucleotide sequence ID" value="NZ_CP007806.1"/>
</dbReference>
<protein>
    <submittedName>
        <fullName evidence="2">Metal-dependent hydrolase</fullName>
    </submittedName>
</protein>
<name>A0A075RH62_BRELA</name>
<dbReference type="GO" id="GO:0016787">
    <property type="term" value="F:hydrolase activity"/>
    <property type="evidence" value="ECO:0007669"/>
    <property type="project" value="UniProtKB-KW"/>
</dbReference>
<organism evidence="2 3">
    <name type="scientific">Brevibacillus laterosporus LMG 15441</name>
    <dbReference type="NCBI Taxonomy" id="1042163"/>
    <lineage>
        <taxon>Bacteria</taxon>
        <taxon>Bacillati</taxon>
        <taxon>Bacillota</taxon>
        <taxon>Bacilli</taxon>
        <taxon>Bacillales</taxon>
        <taxon>Paenibacillaceae</taxon>
        <taxon>Brevibacillus</taxon>
    </lineage>
</organism>
<accession>A0A075RH62</accession>
<keyword evidence="3" id="KW-1185">Reference proteome</keyword>
<dbReference type="InterPro" id="IPR034660">
    <property type="entry name" value="DinB/YfiT-like"/>
</dbReference>
<proteinExistence type="predicted"/>
<keyword evidence="2" id="KW-0378">Hydrolase</keyword>